<dbReference type="STRING" id="74969.FAD_0959"/>
<evidence type="ECO:0000313" key="3">
    <source>
        <dbReference type="Proteomes" id="UP000192050"/>
    </source>
</evidence>
<dbReference type="Proteomes" id="UP000192050">
    <property type="component" value="Chromosome"/>
</dbReference>
<keyword evidence="1" id="KW-1277">Toxin-antitoxin system</keyword>
<dbReference type="GeneID" id="31676460"/>
<name>A0A1V0N3V8_9ARCH</name>
<gene>
    <name evidence="2" type="ORF">FAD_0959</name>
</gene>
<sequence length="76" mass="9197">MSKMVSIRIDEDTLSEAKKLNINISKVLRELLKKEIEKRENIERLESLSKIQEILKNVDKKQLLEDLRRDRDERKY</sequence>
<keyword evidence="3" id="KW-1185">Reference proteome</keyword>
<dbReference type="InterPro" id="IPR009956">
    <property type="entry name" value="Post-segregation_anti-tox_CcdA"/>
</dbReference>
<proteinExistence type="predicted"/>
<dbReference type="RefSeq" id="WP_081142238.1">
    <property type="nucleotide sequence ID" value="NZ_CP015363.1"/>
</dbReference>
<dbReference type="KEGG" id="fai:FAD_0959"/>
<organism evidence="2 3">
    <name type="scientific">Ferroplasma acidiphilum</name>
    <dbReference type="NCBI Taxonomy" id="74969"/>
    <lineage>
        <taxon>Archaea</taxon>
        <taxon>Methanobacteriati</taxon>
        <taxon>Thermoplasmatota</taxon>
        <taxon>Thermoplasmata</taxon>
        <taxon>Thermoplasmatales</taxon>
        <taxon>Ferroplasmaceae</taxon>
        <taxon>Ferroplasma</taxon>
    </lineage>
</organism>
<protein>
    <submittedName>
        <fullName evidence="2">VapB-type antitoxin</fullName>
    </submittedName>
</protein>
<dbReference type="Pfam" id="PF07362">
    <property type="entry name" value="CcdA"/>
    <property type="match status" value="1"/>
</dbReference>
<dbReference type="AlphaFoldDB" id="A0A1V0N3V8"/>
<evidence type="ECO:0000313" key="2">
    <source>
        <dbReference type="EMBL" id="ARD84842.1"/>
    </source>
</evidence>
<evidence type="ECO:0000256" key="1">
    <source>
        <dbReference type="ARBA" id="ARBA00022649"/>
    </source>
</evidence>
<accession>A0A1V0N3V8</accession>
<dbReference type="EMBL" id="CP015363">
    <property type="protein sequence ID" value="ARD84842.1"/>
    <property type="molecule type" value="Genomic_DNA"/>
</dbReference>
<reference evidence="2 3" key="1">
    <citation type="submission" date="2011-10" db="EMBL/GenBank/DDBJ databases">
        <title>Metabolic and evolutionary patterns in the extreme acidophile Ferroplasma acidiphilum.</title>
        <authorList>
            <person name="Golyshina O.V."/>
            <person name="Kozyavkin S.A."/>
            <person name="Tatusov R.L."/>
            <person name="Slesarev A.I."/>
            <person name="Golyshin P.N."/>
        </authorList>
    </citation>
    <scope>NUCLEOTIDE SEQUENCE [LARGE SCALE GENOMIC DNA]</scope>
    <source>
        <strain evidence="3">Y</strain>
    </source>
</reference>